<feature type="region of interest" description="Disordered" evidence="1">
    <location>
        <begin position="185"/>
        <end position="208"/>
    </location>
</feature>
<evidence type="ECO:0000313" key="4">
    <source>
        <dbReference type="Proteomes" id="UP001150907"/>
    </source>
</evidence>
<name>A0A9W8B9X4_9FUNG</name>
<dbReference type="EMBL" id="JANBQF010000703">
    <property type="protein sequence ID" value="KAJ1999455.1"/>
    <property type="molecule type" value="Genomic_DNA"/>
</dbReference>
<evidence type="ECO:0000256" key="2">
    <source>
        <dbReference type="SAM" id="Phobius"/>
    </source>
</evidence>
<gene>
    <name evidence="3" type="ORF">H4R26_005060</name>
</gene>
<keyword evidence="2" id="KW-1133">Transmembrane helix</keyword>
<keyword evidence="2" id="KW-0472">Membrane</keyword>
<evidence type="ECO:0000313" key="3">
    <source>
        <dbReference type="EMBL" id="KAJ1999455.1"/>
    </source>
</evidence>
<feature type="non-terminal residue" evidence="3">
    <location>
        <position position="1"/>
    </location>
</feature>
<dbReference type="Proteomes" id="UP001150907">
    <property type="component" value="Unassembled WGS sequence"/>
</dbReference>
<organism evidence="3 4">
    <name type="scientific">Coemansia thaxteri</name>
    <dbReference type="NCBI Taxonomy" id="2663907"/>
    <lineage>
        <taxon>Eukaryota</taxon>
        <taxon>Fungi</taxon>
        <taxon>Fungi incertae sedis</taxon>
        <taxon>Zoopagomycota</taxon>
        <taxon>Kickxellomycotina</taxon>
        <taxon>Kickxellomycetes</taxon>
        <taxon>Kickxellales</taxon>
        <taxon>Kickxellaceae</taxon>
        <taxon>Coemansia</taxon>
    </lineage>
</organism>
<reference evidence="3" key="1">
    <citation type="submission" date="2022-07" db="EMBL/GenBank/DDBJ databases">
        <title>Phylogenomic reconstructions and comparative analyses of Kickxellomycotina fungi.</title>
        <authorList>
            <person name="Reynolds N.K."/>
            <person name="Stajich J.E."/>
            <person name="Barry K."/>
            <person name="Grigoriev I.V."/>
            <person name="Crous P."/>
            <person name="Smith M.E."/>
        </authorList>
    </citation>
    <scope>NUCLEOTIDE SEQUENCE</scope>
    <source>
        <strain evidence="3">IMI 214461</strain>
    </source>
</reference>
<sequence>GDAAWAVCCVAIQHCSVARLGCDVGDAQARQACCRMWILYICVLGSLTELADADGELRPKRAALPHLPASARQLWRSITAAYGGHAADVDSEVLVPAVLLALKLRDAGAARDIVEAWLPSRAARDPDHALLEPQQQASYLRVCELYALHILPQLAEFDAARAFLCSTPLISPHARDGLARRLDLQCNPPPQRPRIRRKTRPAPRPTRLDTAPVSTALVAPPTPRSARKALPLLRRLLLRWGLTLFSVLIAAAVLRLAAMRLRLPSLLALAARRLWSTVKMGTQVTYI</sequence>
<protein>
    <submittedName>
        <fullName evidence="3">Uncharacterized protein</fullName>
    </submittedName>
</protein>
<accession>A0A9W8B9X4</accession>
<dbReference type="AlphaFoldDB" id="A0A9W8B9X4"/>
<comment type="caution">
    <text evidence="3">The sequence shown here is derived from an EMBL/GenBank/DDBJ whole genome shotgun (WGS) entry which is preliminary data.</text>
</comment>
<keyword evidence="2" id="KW-0812">Transmembrane</keyword>
<feature type="transmembrane region" description="Helical" evidence="2">
    <location>
        <begin position="237"/>
        <end position="258"/>
    </location>
</feature>
<proteinExistence type="predicted"/>
<evidence type="ECO:0000256" key="1">
    <source>
        <dbReference type="SAM" id="MobiDB-lite"/>
    </source>
</evidence>
<dbReference type="OrthoDB" id="3981028at2759"/>
<keyword evidence="4" id="KW-1185">Reference proteome</keyword>